<organism evidence="1 2">
    <name type="scientific">Megaselia scalaris</name>
    <name type="common">Humpbacked fly</name>
    <name type="synonym">Phora scalaris</name>
    <dbReference type="NCBI Taxonomy" id="36166"/>
    <lineage>
        <taxon>Eukaryota</taxon>
        <taxon>Metazoa</taxon>
        <taxon>Ecdysozoa</taxon>
        <taxon>Arthropoda</taxon>
        <taxon>Hexapoda</taxon>
        <taxon>Insecta</taxon>
        <taxon>Pterygota</taxon>
        <taxon>Neoptera</taxon>
        <taxon>Endopterygota</taxon>
        <taxon>Diptera</taxon>
        <taxon>Brachycera</taxon>
        <taxon>Muscomorpha</taxon>
        <taxon>Platypezoidea</taxon>
        <taxon>Phoridae</taxon>
        <taxon>Megaseliini</taxon>
        <taxon>Megaselia</taxon>
    </lineage>
</organism>
<reference evidence="1" key="2">
    <citation type="submission" date="2015-06" db="UniProtKB">
        <authorList>
            <consortium name="EnsemblMetazoa"/>
        </authorList>
    </citation>
    <scope>IDENTIFICATION</scope>
</reference>
<reference evidence="2" key="1">
    <citation type="submission" date="2013-02" db="EMBL/GenBank/DDBJ databases">
        <authorList>
            <person name="Hughes D."/>
        </authorList>
    </citation>
    <scope>NUCLEOTIDE SEQUENCE</scope>
    <source>
        <strain>Durham</strain>
        <strain evidence="2">NC isolate 2 -- Noor lab</strain>
    </source>
</reference>
<dbReference type="AlphaFoldDB" id="T1GNN4"/>
<dbReference type="EMBL" id="CAQQ02173836">
    <property type="status" value="NOT_ANNOTATED_CDS"/>
    <property type="molecule type" value="Genomic_DNA"/>
</dbReference>
<dbReference type="STRING" id="36166.T1GNN4"/>
<sequence>MEKISKIWLGKLPPDSPYVKPFRLFYVQNGVEKNWDLLKKNIGAFHTSQVTKLIHRRFVNGQRGFNNDL</sequence>
<dbReference type="Proteomes" id="UP000015102">
    <property type="component" value="Unassembled WGS sequence"/>
</dbReference>
<evidence type="ECO:0000313" key="1">
    <source>
        <dbReference type="EnsemblMetazoa" id="MESCA005192-PA"/>
    </source>
</evidence>
<accession>T1GNN4</accession>
<keyword evidence="2" id="KW-1185">Reference proteome</keyword>
<dbReference type="EnsemblMetazoa" id="MESCA005192-RA">
    <property type="protein sequence ID" value="MESCA005192-PA"/>
    <property type="gene ID" value="MESCA005192"/>
</dbReference>
<proteinExistence type="predicted"/>
<dbReference type="HOGENOM" id="CLU_2778765_0_0_1"/>
<dbReference type="EMBL" id="CAQQ02173835">
    <property type="status" value="NOT_ANNOTATED_CDS"/>
    <property type="molecule type" value="Genomic_DNA"/>
</dbReference>
<evidence type="ECO:0000313" key="2">
    <source>
        <dbReference type="Proteomes" id="UP000015102"/>
    </source>
</evidence>
<name>T1GNN4_MEGSC</name>
<protein>
    <submittedName>
        <fullName evidence="1">Uncharacterized protein</fullName>
    </submittedName>
</protein>